<keyword evidence="8" id="KW-1185">Reference proteome</keyword>
<name>A0ABN3DQ75_9MICO</name>
<evidence type="ECO:0000256" key="5">
    <source>
        <dbReference type="SAM" id="SignalP"/>
    </source>
</evidence>
<feature type="chain" id="PRO_5045704754" evidence="5">
    <location>
        <begin position="32"/>
        <end position="551"/>
    </location>
</feature>
<dbReference type="InterPro" id="IPR006311">
    <property type="entry name" value="TAT_signal"/>
</dbReference>
<dbReference type="PROSITE" id="PS51257">
    <property type="entry name" value="PROKAR_LIPOPROTEIN"/>
    <property type="match status" value="1"/>
</dbReference>
<keyword evidence="4 5" id="KW-0732">Signal</keyword>
<evidence type="ECO:0000256" key="3">
    <source>
        <dbReference type="ARBA" id="ARBA00022448"/>
    </source>
</evidence>
<dbReference type="Gene3D" id="3.10.105.10">
    <property type="entry name" value="Dipeptide-binding Protein, Domain 3"/>
    <property type="match status" value="1"/>
</dbReference>
<dbReference type="SUPFAM" id="SSF53850">
    <property type="entry name" value="Periplasmic binding protein-like II"/>
    <property type="match status" value="1"/>
</dbReference>
<reference evidence="7 8" key="1">
    <citation type="journal article" date="2019" name="Int. J. Syst. Evol. Microbiol.">
        <title>The Global Catalogue of Microorganisms (GCM) 10K type strain sequencing project: providing services to taxonomists for standard genome sequencing and annotation.</title>
        <authorList>
            <consortium name="The Broad Institute Genomics Platform"/>
            <consortium name="The Broad Institute Genome Sequencing Center for Infectious Disease"/>
            <person name="Wu L."/>
            <person name="Ma J."/>
        </authorList>
    </citation>
    <scope>NUCLEOTIDE SEQUENCE [LARGE SCALE GENOMIC DNA]</scope>
    <source>
        <strain evidence="7 8">JCM 16117</strain>
    </source>
</reference>
<dbReference type="InterPro" id="IPR039424">
    <property type="entry name" value="SBP_5"/>
</dbReference>
<comment type="similarity">
    <text evidence="2">Belongs to the bacterial solute-binding protein 5 family.</text>
</comment>
<dbReference type="EMBL" id="BAAAQY010000007">
    <property type="protein sequence ID" value="GAA2238521.1"/>
    <property type="molecule type" value="Genomic_DNA"/>
</dbReference>
<dbReference type="PROSITE" id="PS51318">
    <property type="entry name" value="TAT"/>
    <property type="match status" value="1"/>
</dbReference>
<evidence type="ECO:0000256" key="1">
    <source>
        <dbReference type="ARBA" id="ARBA00004196"/>
    </source>
</evidence>
<evidence type="ECO:0000256" key="2">
    <source>
        <dbReference type="ARBA" id="ARBA00005695"/>
    </source>
</evidence>
<dbReference type="CDD" id="cd08512">
    <property type="entry name" value="PBP2_NikA_DppA_OppA_like_7"/>
    <property type="match status" value="1"/>
</dbReference>
<dbReference type="Gene3D" id="3.90.76.10">
    <property type="entry name" value="Dipeptide-binding Protein, Domain 1"/>
    <property type="match status" value="1"/>
</dbReference>
<dbReference type="RefSeq" id="WP_259481264.1">
    <property type="nucleotide sequence ID" value="NZ_BAAAQY010000007.1"/>
</dbReference>
<dbReference type="PANTHER" id="PTHR30290">
    <property type="entry name" value="PERIPLASMIC BINDING COMPONENT OF ABC TRANSPORTER"/>
    <property type="match status" value="1"/>
</dbReference>
<dbReference type="PANTHER" id="PTHR30290:SF10">
    <property type="entry name" value="PERIPLASMIC OLIGOPEPTIDE-BINDING PROTEIN-RELATED"/>
    <property type="match status" value="1"/>
</dbReference>
<evidence type="ECO:0000313" key="8">
    <source>
        <dbReference type="Proteomes" id="UP001500929"/>
    </source>
</evidence>
<dbReference type="InterPro" id="IPR000914">
    <property type="entry name" value="SBP_5_dom"/>
</dbReference>
<comment type="subcellular location">
    <subcellularLocation>
        <location evidence="1">Cell envelope</location>
    </subcellularLocation>
</comment>
<dbReference type="Proteomes" id="UP001500929">
    <property type="component" value="Unassembled WGS sequence"/>
</dbReference>
<proteinExistence type="inferred from homology"/>
<dbReference type="Pfam" id="PF00496">
    <property type="entry name" value="SBP_bac_5"/>
    <property type="match status" value="1"/>
</dbReference>
<accession>A0ABN3DQ75</accession>
<feature type="signal peptide" evidence="5">
    <location>
        <begin position="1"/>
        <end position="31"/>
    </location>
</feature>
<keyword evidence="3" id="KW-0813">Transport</keyword>
<evidence type="ECO:0000313" key="7">
    <source>
        <dbReference type="EMBL" id="GAA2238521.1"/>
    </source>
</evidence>
<evidence type="ECO:0000256" key="4">
    <source>
        <dbReference type="ARBA" id="ARBA00022729"/>
    </source>
</evidence>
<evidence type="ECO:0000259" key="6">
    <source>
        <dbReference type="Pfam" id="PF00496"/>
    </source>
</evidence>
<sequence>MTRSRRGLLPRALAALALVGLLAACTPAANSTPTDSSSSDASDTLVVAIPALGSKWGMPDTADDGLLPILTNVRATLIRKPYVETGADTVPGQDLYSFGPYLAKSYDVSEDGLTYTFHLRDDITSAAGNPLTVDDVIWSYERKFGAEGGQTPEVNAPAITSASQFSKVDDSTVAVTIASASDGLLLLAVMADYTGYIYDSVLLKEHATADDPYALAWSDSNPNFGFGPYSVGDYVAGQSVDLVKNPGFPSDLGTGPNEVRMRVIPDAGTRFNALSSGDVDMALNLEPQDLAELADSSTITVPTAAKSNAWLIMSMLTNKAPFDDTLVRQAMSYAIPYDQIIDNVYFGRATRGTGGLLDPDAPGYTDENLTVYDYDPAKAKELLAQAGHPDGISFTLTVDSTVPELESAAVQMKTAAAESGLDISIEKVSQSVFFEGRGDHTPQAFLTRDYAISLVPSYELRLYTHPDSRNNLADWTSTEFENLVTAAEAEPDPLSDAAGVKWSAAENYLVNESPLNFVAAIQPALAYSSTVDGFVWRTDQFVDYTQITKSK</sequence>
<comment type="caution">
    <text evidence="7">The sequence shown here is derived from an EMBL/GenBank/DDBJ whole genome shotgun (WGS) entry which is preliminary data.</text>
</comment>
<organism evidence="7 8">
    <name type="scientific">Herbiconiux moechotypicola</name>
    <dbReference type="NCBI Taxonomy" id="637393"/>
    <lineage>
        <taxon>Bacteria</taxon>
        <taxon>Bacillati</taxon>
        <taxon>Actinomycetota</taxon>
        <taxon>Actinomycetes</taxon>
        <taxon>Micrococcales</taxon>
        <taxon>Microbacteriaceae</taxon>
        <taxon>Herbiconiux</taxon>
    </lineage>
</organism>
<dbReference type="Gene3D" id="3.40.190.10">
    <property type="entry name" value="Periplasmic binding protein-like II"/>
    <property type="match status" value="1"/>
</dbReference>
<protein>
    <submittedName>
        <fullName evidence="7">ABC transporter substrate-binding protein</fullName>
    </submittedName>
</protein>
<gene>
    <name evidence="7" type="ORF">GCM10009851_24430</name>
</gene>
<feature type="domain" description="Solute-binding protein family 5" evidence="6">
    <location>
        <begin position="99"/>
        <end position="469"/>
    </location>
</feature>